<dbReference type="Proteomes" id="UP000275348">
    <property type="component" value="Unassembled WGS sequence"/>
</dbReference>
<gene>
    <name evidence="2" type="ORF">EAH69_13455</name>
</gene>
<evidence type="ECO:0000259" key="1">
    <source>
        <dbReference type="Pfam" id="PF07728"/>
    </source>
</evidence>
<dbReference type="Gene3D" id="3.40.50.300">
    <property type="entry name" value="P-loop containing nucleotide triphosphate hydrolases"/>
    <property type="match status" value="2"/>
</dbReference>
<name>A0A3L9M0M1_9FLAO</name>
<evidence type="ECO:0000313" key="2">
    <source>
        <dbReference type="EMBL" id="RLZ06448.1"/>
    </source>
</evidence>
<reference evidence="2 3" key="1">
    <citation type="submission" date="2018-10" db="EMBL/GenBank/DDBJ databases">
        <authorList>
            <person name="Chen X."/>
        </authorList>
    </citation>
    <scope>NUCLEOTIDE SEQUENCE [LARGE SCALE GENOMIC DNA]</scope>
    <source>
        <strain evidence="2 3">YIM 102668</strain>
    </source>
</reference>
<dbReference type="EMBL" id="RDOJ01000028">
    <property type="protein sequence ID" value="RLZ06448.1"/>
    <property type="molecule type" value="Genomic_DNA"/>
</dbReference>
<dbReference type="OrthoDB" id="9781481at2"/>
<dbReference type="PANTHER" id="PTHR37291">
    <property type="entry name" value="5-METHYLCYTOSINE-SPECIFIC RESTRICTION ENZYME B"/>
    <property type="match status" value="1"/>
</dbReference>
<organism evidence="2 3">
    <name type="scientific">Faecalibacter macacae</name>
    <dbReference type="NCBI Taxonomy" id="1859289"/>
    <lineage>
        <taxon>Bacteria</taxon>
        <taxon>Pseudomonadati</taxon>
        <taxon>Bacteroidota</taxon>
        <taxon>Flavobacteriia</taxon>
        <taxon>Flavobacteriales</taxon>
        <taxon>Weeksellaceae</taxon>
        <taxon>Faecalibacter</taxon>
    </lineage>
</organism>
<dbReference type="GO" id="GO:0004519">
    <property type="term" value="F:endonuclease activity"/>
    <property type="evidence" value="ECO:0007669"/>
    <property type="project" value="UniProtKB-KW"/>
</dbReference>
<keyword evidence="3" id="KW-1185">Reference proteome</keyword>
<dbReference type="Pfam" id="PF07728">
    <property type="entry name" value="AAA_5"/>
    <property type="match status" value="1"/>
</dbReference>
<dbReference type="InterPro" id="IPR011704">
    <property type="entry name" value="ATPase_dyneun-rel_AAA"/>
</dbReference>
<feature type="domain" description="ATPase dynein-related AAA" evidence="1">
    <location>
        <begin position="370"/>
        <end position="454"/>
    </location>
</feature>
<sequence>MDQYIKFKHLLEYFVAHLEWKVNGDINAIGYKKYIKPLINNGVFFETGQGYNNGNIQNQISNWDNYDNGKIFISIQPNFGNYKSVKCYLNWAGTGLNIIANWEDDTIKSLYLEEYQWWLSKNQQRKKIGNNSSLTSLGLFDGDIITKDLVSFYDKFDSLIESWKIKNNKRIEMEKNQYYIDILLANKNIILTGAPGTGKTYLAKQIAKQVIGVDSDEELASSGQFGFIQFHPSYDYTDFVEGLRPTKPDSNGNIGFELKNGVFKEFCKRAIGEEVEEKFDELYNKFIDEVIETPLSLETPTHKKKFKVEINNNKTCVAVPETEIGTKMSITKQMLYDYVHFDKIRDWKPYTIPIAKYFITKYNYTPSIAKQDKKYVFVIDEINRGEISKIFGELFFSIDPSYRGIKGVVKTQYANMHEDTNETFYIPENVYIIGSMNDIDRSVESFDFAMRRRFTWIEITAQESASNMNLPQEIIDKMQRLNSAISNIDVLGSAFHIGGAYFLDADGKPRTDLDKVYQFRIEPLLKEYLRGLPEIEDRLNELKVSYFSDENNG</sequence>
<dbReference type="InterPro" id="IPR052934">
    <property type="entry name" value="Methyl-DNA_Rec/Restrict_Enz"/>
</dbReference>
<comment type="caution">
    <text evidence="2">The sequence shown here is derived from an EMBL/GenBank/DDBJ whole genome shotgun (WGS) entry which is preliminary data.</text>
</comment>
<dbReference type="InterPro" id="IPR027417">
    <property type="entry name" value="P-loop_NTPase"/>
</dbReference>
<dbReference type="PANTHER" id="PTHR37291:SF1">
    <property type="entry name" value="TYPE IV METHYL-DIRECTED RESTRICTION ENZYME ECOKMCRB SUBUNIT"/>
    <property type="match status" value="1"/>
</dbReference>
<keyword evidence="2" id="KW-0540">Nuclease</keyword>
<evidence type="ECO:0000313" key="3">
    <source>
        <dbReference type="Proteomes" id="UP000275348"/>
    </source>
</evidence>
<dbReference type="SUPFAM" id="SSF52540">
    <property type="entry name" value="P-loop containing nucleoside triphosphate hydrolases"/>
    <property type="match status" value="2"/>
</dbReference>
<keyword evidence="2" id="KW-0378">Hydrolase</keyword>
<dbReference type="AlphaFoldDB" id="A0A3L9M0M1"/>
<dbReference type="GO" id="GO:0005524">
    <property type="term" value="F:ATP binding"/>
    <property type="evidence" value="ECO:0007669"/>
    <property type="project" value="InterPro"/>
</dbReference>
<protein>
    <submittedName>
        <fullName evidence="2">Endonuclease</fullName>
    </submittedName>
</protein>
<dbReference type="GO" id="GO:0016887">
    <property type="term" value="F:ATP hydrolysis activity"/>
    <property type="evidence" value="ECO:0007669"/>
    <property type="project" value="InterPro"/>
</dbReference>
<dbReference type="RefSeq" id="WP_121935735.1">
    <property type="nucleotide sequence ID" value="NZ_RDOJ01000028.1"/>
</dbReference>
<proteinExistence type="predicted"/>
<keyword evidence="2" id="KW-0255">Endonuclease</keyword>
<accession>A0A3L9M0M1</accession>